<sequence length="191" mass="22298">MLFKKEHLEGIKKGTIHLAFRKWEKLRIRKGTILKTAIGLVKVLDITKVEESSISNEDLKNSGFQSRLELLNSFYKNAKGDIYKINIIYHTIDPRIKLREQTELTEQETSEILSRLKRLDKFSRQGKWTKQILFTIRDNPNFHAQGISDITGFEKEWLKRNIRKLKDMGLTISHMVGYELSPLGSVIVDRL</sequence>
<dbReference type="Proteomes" id="UP000237640">
    <property type="component" value="Unassembled WGS sequence"/>
</dbReference>
<organism evidence="1 2">
    <name type="scientific">Flagellimonas meridianipacifica</name>
    <dbReference type="NCBI Taxonomy" id="1080225"/>
    <lineage>
        <taxon>Bacteria</taxon>
        <taxon>Pseudomonadati</taxon>
        <taxon>Bacteroidota</taxon>
        <taxon>Flavobacteriia</taxon>
        <taxon>Flavobacteriales</taxon>
        <taxon>Flavobacteriaceae</taxon>
        <taxon>Flagellimonas</taxon>
    </lineage>
</organism>
<name>A0A2T0M9R0_9FLAO</name>
<dbReference type="InterPro" id="IPR036390">
    <property type="entry name" value="WH_DNA-bd_sf"/>
</dbReference>
<reference evidence="1 2" key="1">
    <citation type="submission" date="2018-03" db="EMBL/GenBank/DDBJ databases">
        <title>Genomic Encyclopedia of Archaeal and Bacterial Type Strains, Phase II (KMG-II): from individual species to whole genera.</title>
        <authorList>
            <person name="Goeker M."/>
        </authorList>
    </citation>
    <scope>NUCLEOTIDE SEQUENCE [LARGE SCALE GENOMIC DNA]</scope>
    <source>
        <strain evidence="1 2">DSM 25027</strain>
    </source>
</reference>
<comment type="caution">
    <text evidence="1">The sequence shown here is derived from an EMBL/GenBank/DDBJ whole genome shotgun (WGS) entry which is preliminary data.</text>
</comment>
<dbReference type="OrthoDB" id="121143at2"/>
<proteinExistence type="predicted"/>
<protein>
    <recommendedName>
        <fullName evidence="3">ASCH domain-containing protein</fullName>
    </recommendedName>
</protein>
<accession>A0A2T0M9R0</accession>
<keyword evidence="2" id="KW-1185">Reference proteome</keyword>
<dbReference type="SUPFAM" id="SSF46785">
    <property type="entry name" value="Winged helix' DNA-binding domain"/>
    <property type="match status" value="1"/>
</dbReference>
<dbReference type="RefSeq" id="WP_106145558.1">
    <property type="nucleotide sequence ID" value="NZ_PVYX01000002.1"/>
</dbReference>
<evidence type="ECO:0000313" key="2">
    <source>
        <dbReference type="Proteomes" id="UP000237640"/>
    </source>
</evidence>
<gene>
    <name evidence="1" type="ORF">CLV81_2664</name>
</gene>
<dbReference type="AlphaFoldDB" id="A0A2T0M9R0"/>
<dbReference type="EMBL" id="PVYX01000002">
    <property type="protein sequence ID" value="PRX54266.1"/>
    <property type="molecule type" value="Genomic_DNA"/>
</dbReference>
<evidence type="ECO:0008006" key="3">
    <source>
        <dbReference type="Google" id="ProtNLM"/>
    </source>
</evidence>
<evidence type="ECO:0000313" key="1">
    <source>
        <dbReference type="EMBL" id="PRX54266.1"/>
    </source>
</evidence>